<keyword evidence="10" id="KW-1185">Reference proteome</keyword>
<comment type="caution">
    <text evidence="9">The sequence shown here is derived from an EMBL/GenBank/DDBJ whole genome shotgun (WGS) entry which is preliminary data.</text>
</comment>
<dbReference type="InterPro" id="IPR011009">
    <property type="entry name" value="Kinase-like_dom_sf"/>
</dbReference>
<evidence type="ECO:0000256" key="7">
    <source>
        <dbReference type="SAM" id="MobiDB-lite"/>
    </source>
</evidence>
<evidence type="ECO:0000256" key="5">
    <source>
        <dbReference type="ARBA" id="ARBA00022840"/>
    </source>
</evidence>
<dbReference type="PROSITE" id="PS00107">
    <property type="entry name" value="PROTEIN_KINASE_ATP"/>
    <property type="match status" value="1"/>
</dbReference>
<dbReference type="Pfam" id="PF00069">
    <property type="entry name" value="Pkinase"/>
    <property type="match status" value="1"/>
</dbReference>
<dbReference type="PROSITE" id="PS00108">
    <property type="entry name" value="PROTEIN_KINASE_ST"/>
    <property type="match status" value="1"/>
</dbReference>
<feature type="compositionally biased region" description="Basic and acidic residues" evidence="7">
    <location>
        <begin position="19"/>
        <end position="29"/>
    </location>
</feature>
<dbReference type="PROSITE" id="PS50011">
    <property type="entry name" value="PROTEIN_KINASE_DOM"/>
    <property type="match status" value="1"/>
</dbReference>
<feature type="compositionally biased region" description="Pro residues" evidence="7">
    <location>
        <begin position="1"/>
        <end position="10"/>
    </location>
</feature>
<dbReference type="InterPro" id="IPR050494">
    <property type="entry name" value="Ser_Thr_dual-spec_kinase"/>
</dbReference>
<dbReference type="AlphaFoldDB" id="A0AAD9IHE3"/>
<feature type="region of interest" description="Disordered" evidence="7">
    <location>
        <begin position="1"/>
        <end position="30"/>
    </location>
</feature>
<dbReference type="InterPro" id="IPR000719">
    <property type="entry name" value="Prot_kinase_dom"/>
</dbReference>
<dbReference type="Gene3D" id="1.10.510.10">
    <property type="entry name" value="Transferase(Phosphotransferase) domain 1"/>
    <property type="match status" value="1"/>
</dbReference>
<accession>A0AAD9IHE3</accession>
<reference evidence="9" key="1">
    <citation type="submission" date="2021-01" db="EMBL/GenBank/DDBJ databases">
        <authorList>
            <person name="Eckstrom K.M.E."/>
        </authorList>
    </citation>
    <scope>NUCLEOTIDE SEQUENCE</scope>
    <source>
        <strain evidence="9">UVCC 0001</strain>
    </source>
</reference>
<feature type="compositionally biased region" description="Low complexity" evidence="7">
    <location>
        <begin position="652"/>
        <end position="661"/>
    </location>
</feature>
<keyword evidence="4" id="KW-0418">Kinase</keyword>
<dbReference type="Gene3D" id="3.30.200.20">
    <property type="entry name" value="Phosphorylase Kinase, domain 1"/>
    <property type="match status" value="1"/>
</dbReference>
<evidence type="ECO:0000256" key="3">
    <source>
        <dbReference type="ARBA" id="ARBA00022741"/>
    </source>
</evidence>
<feature type="region of interest" description="Disordered" evidence="7">
    <location>
        <begin position="652"/>
        <end position="712"/>
    </location>
</feature>
<keyword evidence="2" id="KW-0808">Transferase</keyword>
<dbReference type="InterPro" id="IPR017441">
    <property type="entry name" value="Protein_kinase_ATP_BS"/>
</dbReference>
<name>A0AAD9IHE3_PROWI</name>
<feature type="region of interest" description="Disordered" evidence="7">
    <location>
        <begin position="402"/>
        <end position="421"/>
    </location>
</feature>
<dbReference type="GO" id="GO:0005524">
    <property type="term" value="F:ATP binding"/>
    <property type="evidence" value="ECO:0007669"/>
    <property type="project" value="UniProtKB-UniRule"/>
</dbReference>
<dbReference type="GO" id="GO:0005737">
    <property type="term" value="C:cytoplasm"/>
    <property type="evidence" value="ECO:0007669"/>
    <property type="project" value="TreeGrafter"/>
</dbReference>
<evidence type="ECO:0000256" key="1">
    <source>
        <dbReference type="ARBA" id="ARBA00022527"/>
    </source>
</evidence>
<dbReference type="SUPFAM" id="SSF56112">
    <property type="entry name" value="Protein kinase-like (PK-like)"/>
    <property type="match status" value="1"/>
</dbReference>
<dbReference type="InterPro" id="IPR008271">
    <property type="entry name" value="Ser/Thr_kinase_AS"/>
</dbReference>
<dbReference type="GO" id="GO:0004674">
    <property type="term" value="F:protein serine/threonine kinase activity"/>
    <property type="evidence" value="ECO:0007669"/>
    <property type="project" value="UniProtKB-KW"/>
</dbReference>
<keyword evidence="3 6" id="KW-0547">Nucleotide-binding</keyword>
<feature type="binding site" evidence="6">
    <location>
        <position position="78"/>
    </location>
    <ligand>
        <name>ATP</name>
        <dbReference type="ChEBI" id="CHEBI:30616"/>
    </ligand>
</feature>
<dbReference type="PANTHER" id="PTHR24058:SF17">
    <property type="entry name" value="HOMEODOMAIN INTERACTING PROTEIN KINASE, ISOFORM D"/>
    <property type="match status" value="1"/>
</dbReference>
<evidence type="ECO:0000256" key="4">
    <source>
        <dbReference type="ARBA" id="ARBA00022777"/>
    </source>
</evidence>
<dbReference type="GO" id="GO:0004713">
    <property type="term" value="F:protein tyrosine kinase activity"/>
    <property type="evidence" value="ECO:0007669"/>
    <property type="project" value="TreeGrafter"/>
</dbReference>
<keyword evidence="5 6" id="KW-0067">ATP-binding</keyword>
<feature type="compositionally biased region" description="Basic and acidic residues" evidence="7">
    <location>
        <begin position="964"/>
        <end position="977"/>
    </location>
</feature>
<dbReference type="PANTHER" id="PTHR24058">
    <property type="entry name" value="DUAL SPECIFICITY PROTEIN KINASE"/>
    <property type="match status" value="1"/>
</dbReference>
<sequence length="977" mass="101586">MGEGASPPPARRVLTKPSEGAEGKPHDNVNSDLIVSVGDELRSQLGTTYIVQDLLGQGTFGQVFRCQDATSKEVVAVKVVKAQPAYFQQARVEVGILQYLNTKADPGDDRHIVRMKDFFVHLSHLCLVFELLSLNLYEVIRRNKFRGFTLALVRVLVLQILSALDVLQQCQIIHCDLKPENVLLKNGRSGEVKVIDFGSACFQSRTVYSYIQSRFYRSPEVILGCPYTPSIDMWSLGCLAAELFLGLPLFPGACEHDMLVRISGTLGPLPEEMVVSGRNTARHYRPADGGARLALRTAAEYEAANGAPAPVGKSYFQSSDLAEIVASYPLRAGASEAEAAREMALRAAFVDFLRGTLALDPARRWTPRQAAAHPFLAGTAADWAALGVGVEALRAPASQPLPMPQQAAVAPPPPPPQRSWQAGGWGAMDAGVSVAAVQPSGPVDFPLFLPAQQPQQMQWRAPEQAVADGGLQYQAVGVAGHSSLDGLGNVYAAPYPAAADYQSVAAAGAWNSSLYGSTPRGSAPYGSLQLTPPSRTFIHQARLLEGVGSWRGSGLEPGLDGGALPSSYSSAGLLPLLPQAALLAQQSVANAAAAAAQQQQYEAAQLAVANALSQQQQLMGARPAYAGEGEDWAAAAGGGYYQPGAAARAAPAAWGAPPAQGTPTTRSGLSAERGGLSPRQPSRLHGGDSGFSGAGVSLDPPPGPGDWDPLWSDDLLREEDEVRGGDSAMSAYHDALAQQPAPQQQQYRGGAAGAQLASTGPAVGGSFDASSTWFYAQQAEQRAAQGAYGSSLPPVAPGRAGLPRNNSGVALFLSPAQQQLQQQLAAAGYAQGAAPYFASQAQQAAQSQQEEQQRALAAYNAAQGAAGQAGLEAARLGSGGAQLSGGAQISGGTQISGGAQISGGTQGSLSWGQLPALAGLTLSNSGSIPLPGQSLGSNPYGVSAGHANDRRDPGAQPQGAGQASHDRMDRRFRGEGP</sequence>
<evidence type="ECO:0000256" key="2">
    <source>
        <dbReference type="ARBA" id="ARBA00022679"/>
    </source>
</evidence>
<feature type="domain" description="Protein kinase" evidence="8">
    <location>
        <begin position="49"/>
        <end position="376"/>
    </location>
</feature>
<keyword evidence="1" id="KW-0723">Serine/threonine-protein kinase</keyword>
<proteinExistence type="predicted"/>
<dbReference type="SMART" id="SM00220">
    <property type="entry name" value="S_TKc"/>
    <property type="match status" value="1"/>
</dbReference>
<feature type="region of interest" description="Disordered" evidence="7">
    <location>
        <begin position="925"/>
        <end position="977"/>
    </location>
</feature>
<evidence type="ECO:0000313" key="10">
    <source>
        <dbReference type="Proteomes" id="UP001255856"/>
    </source>
</evidence>
<evidence type="ECO:0000256" key="6">
    <source>
        <dbReference type="PROSITE-ProRule" id="PRU10141"/>
    </source>
</evidence>
<evidence type="ECO:0000313" key="9">
    <source>
        <dbReference type="EMBL" id="KAK2078531.1"/>
    </source>
</evidence>
<protein>
    <recommendedName>
        <fullName evidence="8">Protein kinase domain-containing protein</fullName>
    </recommendedName>
</protein>
<evidence type="ECO:0000259" key="8">
    <source>
        <dbReference type="PROSITE" id="PS50011"/>
    </source>
</evidence>
<organism evidence="9 10">
    <name type="scientific">Prototheca wickerhamii</name>
    <dbReference type="NCBI Taxonomy" id="3111"/>
    <lineage>
        <taxon>Eukaryota</taxon>
        <taxon>Viridiplantae</taxon>
        <taxon>Chlorophyta</taxon>
        <taxon>core chlorophytes</taxon>
        <taxon>Trebouxiophyceae</taxon>
        <taxon>Chlorellales</taxon>
        <taxon>Chlorellaceae</taxon>
        <taxon>Prototheca</taxon>
    </lineage>
</organism>
<gene>
    <name evidence="9" type="ORF">QBZ16_003371</name>
</gene>
<dbReference type="Proteomes" id="UP001255856">
    <property type="component" value="Unassembled WGS sequence"/>
</dbReference>
<dbReference type="EMBL" id="JASFZW010000004">
    <property type="protein sequence ID" value="KAK2078531.1"/>
    <property type="molecule type" value="Genomic_DNA"/>
</dbReference>